<dbReference type="EMBL" id="LGSI01000068">
    <property type="protein sequence ID" value="OCR22232.1"/>
    <property type="molecule type" value="Genomic_DNA"/>
</dbReference>
<keyword evidence="6" id="KW-0479">Metal-binding</keyword>
<evidence type="ECO:0000313" key="13">
    <source>
        <dbReference type="EMBL" id="OCR22232.1"/>
    </source>
</evidence>
<protein>
    <recommendedName>
        <fullName evidence="3">cysteine desulfurase</fullName>
        <ecNumber evidence="3">2.8.1.7</ecNumber>
    </recommendedName>
</protein>
<dbReference type="Pfam" id="PF00266">
    <property type="entry name" value="Aminotran_5"/>
    <property type="match status" value="1"/>
</dbReference>
<evidence type="ECO:0000256" key="6">
    <source>
        <dbReference type="ARBA" id="ARBA00022723"/>
    </source>
</evidence>
<dbReference type="PANTHER" id="PTHR11601:SF34">
    <property type="entry name" value="CYSTEINE DESULFURASE"/>
    <property type="match status" value="1"/>
</dbReference>
<dbReference type="PATRIC" id="fig|317.243.peg.138"/>
<keyword evidence="9" id="KW-0411">Iron-sulfur</keyword>
<evidence type="ECO:0000256" key="1">
    <source>
        <dbReference type="ARBA" id="ARBA00001933"/>
    </source>
</evidence>
<sequence>MSKILPWIWPAQVADIKTAQLYFDYAATTPVDERVIARMIECLGRTGTFGNPASNSHAFGLRARDRVERAREQVAELVNARPEQIIWTSGATESNNLALKGVAFTRWDSKGHIISSPLEHKAVLDTLAELEKKGFSVTYLTPDQDGSITAQAVIQALRADTFLVSLMLVNNELGAVTDIAAIGQVVNEHGALFHVDAAQATGKVDINLTNLAVDLMSFSAHKTYGPKGIGALFVGPRAAPQLSAQIHGGGHEQGLRSGTLATHQIVGMGEAFAIAGHVRAEEHSRILELRNRVLKKLKRLPIRVNANLTTHVPHTLSLTADRDFSLSNELALSSTSACNSAITEPSHVLLGIGLQRAEALRTIRLSLGRFSTEMEVDRAAKLIEEALLLPVP</sequence>
<dbReference type="InterPro" id="IPR015422">
    <property type="entry name" value="PyrdxlP-dep_Trfase_small"/>
</dbReference>
<dbReference type="GO" id="GO:0031071">
    <property type="term" value="F:cysteine desulfurase activity"/>
    <property type="evidence" value="ECO:0007669"/>
    <property type="project" value="UniProtKB-EC"/>
</dbReference>
<dbReference type="PROSITE" id="PS00595">
    <property type="entry name" value="AA_TRANSFER_CLASS_5"/>
    <property type="match status" value="1"/>
</dbReference>
<dbReference type="InterPro" id="IPR000192">
    <property type="entry name" value="Aminotrans_V_dom"/>
</dbReference>
<dbReference type="InterPro" id="IPR015424">
    <property type="entry name" value="PyrdxlP-dep_Trfase"/>
</dbReference>
<evidence type="ECO:0000256" key="8">
    <source>
        <dbReference type="ARBA" id="ARBA00023004"/>
    </source>
</evidence>
<keyword evidence="7" id="KW-0663">Pyridoxal phosphate</keyword>
<dbReference type="OrthoDB" id="9808002at2"/>
<dbReference type="EC" id="2.8.1.7" evidence="3"/>
<dbReference type="InterPro" id="IPR016454">
    <property type="entry name" value="Cysteine_dSase"/>
</dbReference>
<dbReference type="Proteomes" id="UP000093104">
    <property type="component" value="Unassembled WGS sequence"/>
</dbReference>
<keyword evidence="4 13" id="KW-0808">Transferase</keyword>
<evidence type="ECO:0000256" key="10">
    <source>
        <dbReference type="ARBA" id="ARBA00050776"/>
    </source>
</evidence>
<dbReference type="InterPro" id="IPR015421">
    <property type="entry name" value="PyrdxlP-dep_Trfase_major"/>
</dbReference>
<evidence type="ECO:0000256" key="4">
    <source>
        <dbReference type="ARBA" id="ARBA00022679"/>
    </source>
</evidence>
<accession>A0A1C7YWX9</accession>
<evidence type="ECO:0000256" key="9">
    <source>
        <dbReference type="ARBA" id="ARBA00023014"/>
    </source>
</evidence>
<evidence type="ECO:0000256" key="7">
    <source>
        <dbReference type="ARBA" id="ARBA00022898"/>
    </source>
</evidence>
<comment type="catalytic activity">
    <reaction evidence="10">
        <text>(sulfur carrier)-H + L-cysteine = (sulfur carrier)-SH + L-alanine</text>
        <dbReference type="Rhea" id="RHEA:43892"/>
        <dbReference type="Rhea" id="RHEA-COMP:14737"/>
        <dbReference type="Rhea" id="RHEA-COMP:14739"/>
        <dbReference type="ChEBI" id="CHEBI:29917"/>
        <dbReference type="ChEBI" id="CHEBI:35235"/>
        <dbReference type="ChEBI" id="CHEBI:57972"/>
        <dbReference type="ChEBI" id="CHEBI:64428"/>
        <dbReference type="EC" id="2.8.1.7"/>
    </reaction>
</comment>
<dbReference type="PANTHER" id="PTHR11601">
    <property type="entry name" value="CYSTEINE DESULFURYLASE FAMILY MEMBER"/>
    <property type="match status" value="1"/>
</dbReference>
<dbReference type="GO" id="GO:0008483">
    <property type="term" value="F:transaminase activity"/>
    <property type="evidence" value="ECO:0007669"/>
    <property type="project" value="UniProtKB-KW"/>
</dbReference>
<evidence type="ECO:0000259" key="12">
    <source>
        <dbReference type="Pfam" id="PF00266"/>
    </source>
</evidence>
<keyword evidence="8" id="KW-0408">Iron</keyword>
<dbReference type="Gene3D" id="3.90.1150.10">
    <property type="entry name" value="Aspartate Aminotransferase, domain 1"/>
    <property type="match status" value="1"/>
</dbReference>
<evidence type="ECO:0000313" key="14">
    <source>
        <dbReference type="Proteomes" id="UP000093104"/>
    </source>
</evidence>
<evidence type="ECO:0000256" key="3">
    <source>
        <dbReference type="ARBA" id="ARBA00012239"/>
    </source>
</evidence>
<dbReference type="FunFam" id="3.40.640.10:FF:000003">
    <property type="entry name" value="Cysteine desulfurase IscS"/>
    <property type="match status" value="1"/>
</dbReference>
<keyword evidence="13" id="KW-0032">Aminotransferase</keyword>
<evidence type="ECO:0000256" key="11">
    <source>
        <dbReference type="RuleBase" id="RU004504"/>
    </source>
</evidence>
<evidence type="ECO:0000256" key="5">
    <source>
        <dbReference type="ARBA" id="ARBA00022714"/>
    </source>
</evidence>
<keyword evidence="5" id="KW-0001">2Fe-2S</keyword>
<comment type="similarity">
    <text evidence="2">Belongs to the class-V pyridoxal-phosphate-dependent aminotransferase family. NifS/IscS subfamily.</text>
</comment>
<dbReference type="GO" id="GO:0046872">
    <property type="term" value="F:metal ion binding"/>
    <property type="evidence" value="ECO:0007669"/>
    <property type="project" value="UniProtKB-KW"/>
</dbReference>
<comment type="caution">
    <text evidence="13">The sequence shown here is derived from an EMBL/GenBank/DDBJ whole genome shotgun (WGS) entry which is preliminary data.</text>
</comment>
<evidence type="ECO:0000256" key="2">
    <source>
        <dbReference type="ARBA" id="ARBA00006490"/>
    </source>
</evidence>
<gene>
    <name evidence="13" type="ORF">AFK24_24235</name>
</gene>
<proteinExistence type="inferred from homology"/>
<comment type="cofactor">
    <cofactor evidence="1 11">
        <name>pyridoxal 5'-phosphate</name>
        <dbReference type="ChEBI" id="CHEBI:597326"/>
    </cofactor>
</comment>
<dbReference type="PIRSF" id="PIRSF005572">
    <property type="entry name" value="NifS"/>
    <property type="match status" value="1"/>
</dbReference>
<dbReference type="Gene3D" id="3.40.640.10">
    <property type="entry name" value="Type I PLP-dependent aspartate aminotransferase-like (Major domain)"/>
    <property type="match status" value="1"/>
</dbReference>
<name>A0A1C7YWX9_PSESX</name>
<reference evidence="13 14" key="1">
    <citation type="submission" date="2015-07" db="EMBL/GenBank/DDBJ databases">
        <title>Draft genome sequence of a diazotrophic, plant growth-promoting rhizobacterium of the Pseudomonas syringae complex.</title>
        <authorList>
            <person name="Patten C.L."/>
            <person name="Jeong H."/>
        </authorList>
    </citation>
    <scope>NUCLEOTIDE SEQUENCE [LARGE SCALE GENOMIC DNA]</scope>
    <source>
        <strain evidence="13 14">GR12-2</strain>
    </source>
</reference>
<organism evidence="13 14">
    <name type="scientific">Pseudomonas syringae</name>
    <dbReference type="NCBI Taxonomy" id="317"/>
    <lineage>
        <taxon>Bacteria</taxon>
        <taxon>Pseudomonadati</taxon>
        <taxon>Pseudomonadota</taxon>
        <taxon>Gammaproteobacteria</taxon>
        <taxon>Pseudomonadales</taxon>
        <taxon>Pseudomonadaceae</taxon>
        <taxon>Pseudomonas</taxon>
    </lineage>
</organism>
<dbReference type="GO" id="GO:0051537">
    <property type="term" value="F:2 iron, 2 sulfur cluster binding"/>
    <property type="evidence" value="ECO:0007669"/>
    <property type="project" value="UniProtKB-KW"/>
</dbReference>
<dbReference type="AlphaFoldDB" id="A0A1C7YWX9"/>
<feature type="domain" description="Aminotransferase class V" evidence="12">
    <location>
        <begin position="22"/>
        <end position="378"/>
    </location>
</feature>
<dbReference type="InterPro" id="IPR020578">
    <property type="entry name" value="Aminotrans_V_PyrdxlP_BS"/>
</dbReference>
<dbReference type="SUPFAM" id="SSF53383">
    <property type="entry name" value="PLP-dependent transferases"/>
    <property type="match status" value="1"/>
</dbReference>